<feature type="compositionally biased region" description="Polar residues" evidence="13">
    <location>
        <begin position="59"/>
        <end position="77"/>
    </location>
</feature>
<evidence type="ECO:0000256" key="5">
    <source>
        <dbReference type="ARBA" id="ARBA00022692"/>
    </source>
</evidence>
<feature type="region of interest" description="Disordered" evidence="13">
    <location>
        <begin position="520"/>
        <end position="578"/>
    </location>
</feature>
<feature type="transmembrane region" description="Helical" evidence="14">
    <location>
        <begin position="315"/>
        <end position="334"/>
    </location>
</feature>
<feature type="compositionally biased region" description="Basic and acidic residues" evidence="13">
    <location>
        <begin position="137"/>
        <end position="151"/>
    </location>
</feature>
<keyword evidence="16" id="KW-1185">Reference proteome</keyword>
<feature type="transmembrane region" description="Helical" evidence="14">
    <location>
        <begin position="346"/>
        <end position="363"/>
    </location>
</feature>
<feature type="transmembrane region" description="Helical" evidence="14">
    <location>
        <begin position="441"/>
        <end position="458"/>
    </location>
</feature>
<evidence type="ECO:0000313" key="16">
    <source>
        <dbReference type="Proteomes" id="UP000749559"/>
    </source>
</evidence>
<keyword evidence="4" id="KW-0633">Potassium transport</keyword>
<evidence type="ECO:0000313" key="15">
    <source>
        <dbReference type="EMBL" id="CAH1784158.1"/>
    </source>
</evidence>
<dbReference type="Proteomes" id="UP000749559">
    <property type="component" value="Unassembled WGS sequence"/>
</dbReference>
<evidence type="ECO:0000256" key="13">
    <source>
        <dbReference type="SAM" id="MobiDB-lite"/>
    </source>
</evidence>
<feature type="compositionally biased region" description="Basic and acidic residues" evidence="13">
    <location>
        <begin position="168"/>
        <end position="184"/>
    </location>
</feature>
<evidence type="ECO:0000256" key="6">
    <source>
        <dbReference type="ARBA" id="ARBA00022826"/>
    </source>
</evidence>
<feature type="compositionally biased region" description="Basic and acidic residues" evidence="13">
    <location>
        <begin position="194"/>
        <end position="204"/>
    </location>
</feature>
<comment type="subcellular location">
    <subcellularLocation>
        <location evidence="1">Membrane</location>
        <topology evidence="1">Multi-pass membrane protein</topology>
    </subcellularLocation>
</comment>
<evidence type="ECO:0000256" key="3">
    <source>
        <dbReference type="ARBA" id="ARBA00022448"/>
    </source>
</evidence>
<accession>A0A8J1T6I7</accession>
<name>A0A8J1T6I7_OWEFU</name>
<dbReference type="Gene3D" id="1.10.287.70">
    <property type="match status" value="1"/>
</dbReference>
<keyword evidence="7" id="KW-0630">Potassium</keyword>
<evidence type="ECO:0000256" key="4">
    <source>
        <dbReference type="ARBA" id="ARBA00022538"/>
    </source>
</evidence>
<evidence type="ECO:0000256" key="14">
    <source>
        <dbReference type="SAM" id="Phobius"/>
    </source>
</evidence>
<protein>
    <submittedName>
        <fullName evidence="15">Uncharacterized protein</fullName>
    </submittedName>
</protein>
<dbReference type="PRINTS" id="PR01333">
    <property type="entry name" value="2POREKCHANEL"/>
</dbReference>
<dbReference type="GO" id="GO:0005886">
    <property type="term" value="C:plasma membrane"/>
    <property type="evidence" value="ECO:0007669"/>
    <property type="project" value="TreeGrafter"/>
</dbReference>
<comment type="similarity">
    <text evidence="2 12">Belongs to the two pore domain potassium channel (TC 1.A.1.8) family.</text>
</comment>
<dbReference type="GO" id="GO:0030322">
    <property type="term" value="P:stabilization of membrane potential"/>
    <property type="evidence" value="ECO:0007669"/>
    <property type="project" value="TreeGrafter"/>
</dbReference>
<feature type="transmembrane region" description="Helical" evidence="14">
    <location>
        <begin position="464"/>
        <end position="486"/>
    </location>
</feature>
<keyword evidence="6" id="KW-0631">Potassium channel</keyword>
<dbReference type="InterPro" id="IPR003280">
    <property type="entry name" value="2pore_dom_K_chnl"/>
</dbReference>
<dbReference type="Pfam" id="PF07885">
    <property type="entry name" value="Ion_trans_2"/>
    <property type="match status" value="2"/>
</dbReference>
<proteinExistence type="inferred from homology"/>
<dbReference type="EMBL" id="CAIIXF020000005">
    <property type="protein sequence ID" value="CAH1784158.1"/>
    <property type="molecule type" value="Genomic_DNA"/>
</dbReference>
<dbReference type="GO" id="GO:0015271">
    <property type="term" value="F:outward rectifier potassium channel activity"/>
    <property type="evidence" value="ECO:0007669"/>
    <property type="project" value="TreeGrafter"/>
</dbReference>
<dbReference type="InterPro" id="IPR003092">
    <property type="entry name" value="2pore_dom_K_chnl_TASK"/>
</dbReference>
<evidence type="ECO:0000256" key="7">
    <source>
        <dbReference type="ARBA" id="ARBA00022958"/>
    </source>
</evidence>
<dbReference type="PANTHER" id="PTHR11003:SF335">
    <property type="entry name" value="POTASSIUM CHANNEL DOMAIN-CONTAINING PROTEIN"/>
    <property type="match status" value="1"/>
</dbReference>
<gene>
    <name evidence="15" type="ORF">OFUS_LOCUS10403</name>
</gene>
<keyword evidence="8 14" id="KW-1133">Transmembrane helix</keyword>
<keyword evidence="5 12" id="KW-0812">Transmembrane</keyword>
<evidence type="ECO:0000256" key="11">
    <source>
        <dbReference type="ARBA" id="ARBA00023303"/>
    </source>
</evidence>
<feature type="compositionally biased region" description="Basic and acidic residues" evidence="13">
    <location>
        <begin position="525"/>
        <end position="559"/>
    </location>
</feature>
<dbReference type="GO" id="GO:0022841">
    <property type="term" value="F:potassium ion leak channel activity"/>
    <property type="evidence" value="ECO:0007669"/>
    <property type="project" value="TreeGrafter"/>
</dbReference>
<keyword evidence="10 14" id="KW-0472">Membrane</keyword>
<feature type="transmembrane region" description="Helical" evidence="14">
    <location>
        <begin position="409"/>
        <end position="429"/>
    </location>
</feature>
<evidence type="ECO:0000256" key="1">
    <source>
        <dbReference type="ARBA" id="ARBA00004141"/>
    </source>
</evidence>
<keyword evidence="3 12" id="KW-0813">Transport</keyword>
<feature type="compositionally biased region" description="Low complexity" evidence="13">
    <location>
        <begin position="108"/>
        <end position="120"/>
    </location>
</feature>
<evidence type="ECO:0000256" key="8">
    <source>
        <dbReference type="ARBA" id="ARBA00022989"/>
    </source>
</evidence>
<dbReference type="SUPFAM" id="SSF81324">
    <property type="entry name" value="Voltage-gated potassium channels"/>
    <property type="match status" value="2"/>
</dbReference>
<comment type="caution">
    <text evidence="15">The sequence shown here is derived from an EMBL/GenBank/DDBJ whole genome shotgun (WGS) entry which is preliminary data.</text>
</comment>
<dbReference type="PRINTS" id="PR01095">
    <property type="entry name" value="TASKCHANNEL"/>
</dbReference>
<evidence type="ECO:0000256" key="2">
    <source>
        <dbReference type="ARBA" id="ARBA00006666"/>
    </source>
</evidence>
<keyword evidence="11 12" id="KW-0407">Ion channel</keyword>
<sequence length="578" mass="64290">MSTPVNPLLLLRKCIQADEEERKARRSTKRQKEDIESGICKAGDKSHEEEDTSGRRGPTPSTSLNHPQGDTTANTINAEHKTNQGIKTADELSDKNAGSKDTNADKNSGPISDSLSTSSSPATAGRNISPYISHQHSIGEDKNKPSSDGKYSDTASKAVGRSRLSDLPCEHDSSKRLLDRDSKHAQSVVVNTDVDSKMGSDDGKPENKCTKILKGIYRLISSSVGLVTILLCYSFIGAAILQAIEAPHERQEKHEIIQSRDDIIGELWNKTKETGLTIEQWRTFALAELEEYEWHVRDAAAHGVSSDSTETVWDFWGSVFFCATVYTTIGYGHIAPATGAGRIATMIYSIIGIPLCLIVFADLGKLFTRIIKFCWGHTRRYVITGQCRRGENMKTRGGEVYKIDDEFNLPVWLAIAITVLYILIGAIMYVQWETNWGYLEAFYFIFISISTIGFGDILPDHPKYFMLSFLYVFVGLSLVAMVINVVMEALTKTIDIAKEKLEEVSKNVIGIDLAALNTDSDSESDISKEKQNGDDPDNKPRIDNGNHEEDETRRAEQRAQRRAARQRAKIATEPEKNE</sequence>
<feature type="transmembrane region" description="Helical" evidence="14">
    <location>
        <begin position="224"/>
        <end position="244"/>
    </location>
</feature>
<feature type="compositionally biased region" description="Basic and acidic residues" evidence="13">
    <location>
        <begin position="78"/>
        <end position="104"/>
    </location>
</feature>
<keyword evidence="9 12" id="KW-0406">Ion transport</keyword>
<dbReference type="InterPro" id="IPR013099">
    <property type="entry name" value="K_chnl_dom"/>
</dbReference>
<reference evidence="15" key="1">
    <citation type="submission" date="2022-03" db="EMBL/GenBank/DDBJ databases">
        <authorList>
            <person name="Martin C."/>
        </authorList>
    </citation>
    <scope>NUCLEOTIDE SEQUENCE</scope>
</reference>
<dbReference type="OrthoDB" id="297496at2759"/>
<dbReference type="PANTHER" id="PTHR11003">
    <property type="entry name" value="POTASSIUM CHANNEL, SUBFAMILY K"/>
    <property type="match status" value="1"/>
</dbReference>
<evidence type="ECO:0000256" key="9">
    <source>
        <dbReference type="ARBA" id="ARBA00023065"/>
    </source>
</evidence>
<feature type="compositionally biased region" description="Basic and acidic residues" evidence="13">
    <location>
        <begin position="42"/>
        <end position="54"/>
    </location>
</feature>
<organism evidence="15 16">
    <name type="scientific">Owenia fusiformis</name>
    <name type="common">Polychaete worm</name>
    <dbReference type="NCBI Taxonomy" id="6347"/>
    <lineage>
        <taxon>Eukaryota</taxon>
        <taxon>Metazoa</taxon>
        <taxon>Spiralia</taxon>
        <taxon>Lophotrochozoa</taxon>
        <taxon>Annelida</taxon>
        <taxon>Polychaeta</taxon>
        <taxon>Sedentaria</taxon>
        <taxon>Canalipalpata</taxon>
        <taxon>Sabellida</taxon>
        <taxon>Oweniida</taxon>
        <taxon>Oweniidae</taxon>
        <taxon>Owenia</taxon>
    </lineage>
</organism>
<evidence type="ECO:0000256" key="12">
    <source>
        <dbReference type="RuleBase" id="RU003857"/>
    </source>
</evidence>
<evidence type="ECO:0000256" key="10">
    <source>
        <dbReference type="ARBA" id="ARBA00023136"/>
    </source>
</evidence>
<feature type="region of interest" description="Disordered" evidence="13">
    <location>
        <begin position="15"/>
        <end position="204"/>
    </location>
</feature>
<dbReference type="AlphaFoldDB" id="A0A8J1T6I7"/>